<sequence length="156" mass="17984">MPKLKHQLFFIILAFIIISCETVDQPPLIYAYSNKIIGEWEQVEKFVLVDSLSNPARNEWLNTEIGYSLKLFEDGTFSYTKFEECTTGSYEYKGTIPVIELTFDCEIEILGVKTSKISEVIITDQSQNNQLQLEHNYGKSTKGCVNECFSIFRRVE</sequence>
<evidence type="ECO:0000313" key="2">
    <source>
        <dbReference type="Proteomes" id="UP000198480"/>
    </source>
</evidence>
<name>A0A239GHH4_9BACT</name>
<dbReference type="AlphaFoldDB" id="A0A239GHH4"/>
<proteinExistence type="predicted"/>
<gene>
    <name evidence="1" type="ORF">SAMN06295967_11629</name>
</gene>
<reference evidence="2" key="1">
    <citation type="submission" date="2017-06" db="EMBL/GenBank/DDBJ databases">
        <authorList>
            <person name="Varghese N."/>
            <person name="Submissions S."/>
        </authorList>
    </citation>
    <scope>NUCLEOTIDE SEQUENCE [LARGE SCALE GENOMIC DNA]</scope>
    <source>
        <strain evidence="2">5C</strain>
    </source>
</reference>
<dbReference type="PROSITE" id="PS51257">
    <property type="entry name" value="PROKAR_LIPOPROTEIN"/>
    <property type="match status" value="1"/>
</dbReference>
<evidence type="ECO:0008006" key="3">
    <source>
        <dbReference type="Google" id="ProtNLM"/>
    </source>
</evidence>
<evidence type="ECO:0000313" key="1">
    <source>
        <dbReference type="EMBL" id="SNS68335.1"/>
    </source>
</evidence>
<organism evidence="1 2">
    <name type="scientific">Belliella buryatensis</name>
    <dbReference type="NCBI Taxonomy" id="1500549"/>
    <lineage>
        <taxon>Bacteria</taxon>
        <taxon>Pseudomonadati</taxon>
        <taxon>Bacteroidota</taxon>
        <taxon>Cytophagia</taxon>
        <taxon>Cytophagales</taxon>
        <taxon>Cyclobacteriaceae</taxon>
        <taxon>Belliella</taxon>
    </lineage>
</organism>
<accession>A0A239GHH4</accession>
<dbReference type="EMBL" id="FZOK01000016">
    <property type="protein sequence ID" value="SNS68335.1"/>
    <property type="molecule type" value="Genomic_DNA"/>
</dbReference>
<keyword evidence="2" id="KW-1185">Reference proteome</keyword>
<dbReference type="Proteomes" id="UP000198480">
    <property type="component" value="Unassembled WGS sequence"/>
</dbReference>
<protein>
    <recommendedName>
        <fullName evidence="3">Lipocalin-like domain-containing protein</fullName>
    </recommendedName>
</protein>